<feature type="site" description="Could be important to modulate the pK values of the two catalytic cysteine residues" evidence="8">
    <location>
        <position position="176"/>
    </location>
</feature>
<dbReference type="PANTHER" id="PTHR31689">
    <property type="entry name" value="DIAMINOPIMELATE EPIMERASE, CHLOROPLASTIC"/>
    <property type="match status" value="1"/>
</dbReference>
<keyword evidence="8" id="KW-0963">Cytoplasm</keyword>
<feature type="binding site" evidence="8">
    <location>
        <position position="174"/>
    </location>
    <ligand>
        <name>substrate</name>
    </ligand>
</feature>
<sequence length="298" mass="31638">MLIRFTKMQGAGNDFVVLDETQGRLGLSAAQYRFLADRHFGVGADQILTVRPAPMAGVDFEYVIHNADGGEVEHCGNGARCFVRFVRERGLTAKDVVRVKVHGGVIELRLNADGRVTVDMGAPVFDLPRVPFDAGQAYTESAPEDASGGNAWPLWTLPLPGHAAVPVAVLSMGNPHAVLRVDDVDQAPVLGLGPLIEAHPAFPRRVNAGFLQVLDRGHVKLRVFERGVGETLACGTGACAAVVAGIRQGWLDERVDVATRGGQLTIEWAGGAGQLDAPVLMTGPATTVFQGEIDVPEP</sequence>
<feature type="binding site" evidence="8">
    <location>
        <position position="207"/>
    </location>
    <ligand>
        <name>substrate</name>
    </ligand>
</feature>
<dbReference type="InterPro" id="IPR001653">
    <property type="entry name" value="DAP_epimerase_DapF"/>
</dbReference>
<comment type="subcellular location">
    <subcellularLocation>
        <location evidence="8">Cytoplasm</location>
    </subcellularLocation>
</comment>
<dbReference type="SUPFAM" id="SSF54506">
    <property type="entry name" value="Diaminopimelate epimerase-like"/>
    <property type="match status" value="2"/>
</dbReference>
<feature type="active site" description="Proton donor" evidence="8">
    <location>
        <position position="75"/>
    </location>
</feature>
<evidence type="ECO:0000256" key="7">
    <source>
        <dbReference type="ARBA" id="ARBA00051712"/>
    </source>
</evidence>
<reference evidence="11" key="1">
    <citation type="journal article" date="2019" name="Int. J. Syst. Evol. Microbiol.">
        <title>The Global Catalogue of Microorganisms (GCM) 10K type strain sequencing project: providing services to taxonomists for standard genome sequencing and annotation.</title>
        <authorList>
            <consortium name="The Broad Institute Genomics Platform"/>
            <consortium name="The Broad Institute Genome Sequencing Center for Infectious Disease"/>
            <person name="Wu L."/>
            <person name="Ma J."/>
        </authorList>
    </citation>
    <scope>NUCLEOTIDE SEQUENCE [LARGE SCALE GENOMIC DNA]</scope>
    <source>
        <strain evidence="11">CGMCC 1.12371</strain>
    </source>
</reference>
<keyword evidence="4 8" id="KW-0028">Amino-acid biosynthesis</keyword>
<comment type="subunit">
    <text evidence="8">Homodimer.</text>
</comment>
<evidence type="ECO:0000313" key="10">
    <source>
        <dbReference type="EMBL" id="MFC7409557.1"/>
    </source>
</evidence>
<dbReference type="InterPro" id="IPR018510">
    <property type="entry name" value="DAP_epimerase_AS"/>
</dbReference>
<dbReference type="Pfam" id="PF01678">
    <property type="entry name" value="DAP_epimerase"/>
    <property type="match status" value="2"/>
</dbReference>
<evidence type="ECO:0000256" key="5">
    <source>
        <dbReference type="ARBA" id="ARBA00023154"/>
    </source>
</evidence>
<feature type="binding site" evidence="8">
    <location>
        <begin position="235"/>
        <end position="236"/>
    </location>
    <ligand>
        <name>substrate</name>
    </ligand>
</feature>
<comment type="similarity">
    <text evidence="2 8">Belongs to the diaminopimelate epimerase family.</text>
</comment>
<feature type="site" description="Could be important to modulate the pK values of the two catalytic cysteine residues" evidence="8">
    <location>
        <position position="225"/>
    </location>
</feature>
<accession>A0ABW2QKM0</accession>
<feature type="binding site" evidence="8">
    <location>
        <begin position="225"/>
        <end position="226"/>
    </location>
    <ligand>
        <name>substrate</name>
    </ligand>
</feature>
<keyword evidence="11" id="KW-1185">Reference proteome</keyword>
<dbReference type="Gene3D" id="3.10.310.10">
    <property type="entry name" value="Diaminopimelate Epimerase, Chain A, domain 1"/>
    <property type="match status" value="2"/>
</dbReference>
<evidence type="ECO:0000256" key="8">
    <source>
        <dbReference type="HAMAP-Rule" id="MF_00197"/>
    </source>
</evidence>
<dbReference type="NCBIfam" id="TIGR00652">
    <property type="entry name" value="DapF"/>
    <property type="match status" value="1"/>
</dbReference>
<organism evidence="10 11">
    <name type="scientific">Hydrogenophaga atypica</name>
    <dbReference type="NCBI Taxonomy" id="249409"/>
    <lineage>
        <taxon>Bacteria</taxon>
        <taxon>Pseudomonadati</taxon>
        <taxon>Pseudomonadota</taxon>
        <taxon>Betaproteobacteria</taxon>
        <taxon>Burkholderiales</taxon>
        <taxon>Comamonadaceae</taxon>
        <taxon>Hydrogenophaga</taxon>
    </lineage>
</organism>
<gene>
    <name evidence="8 10" type="primary">dapF</name>
    <name evidence="10" type="ORF">ACFQPB_11865</name>
</gene>
<evidence type="ECO:0000256" key="1">
    <source>
        <dbReference type="ARBA" id="ARBA00005196"/>
    </source>
</evidence>
<protein>
    <recommendedName>
        <fullName evidence="3 8">Diaminopimelate epimerase</fullName>
        <shortName evidence="8">DAP epimerase</shortName>
        <ecNumber evidence="3 8">5.1.1.7</ecNumber>
    </recommendedName>
    <alternativeName>
        <fullName evidence="8">PLP-independent amino acid racemase</fullName>
    </alternativeName>
</protein>
<feature type="active site" evidence="9">
    <location>
        <position position="75"/>
    </location>
</feature>
<evidence type="ECO:0000256" key="9">
    <source>
        <dbReference type="PROSITE-ProRule" id="PRU10125"/>
    </source>
</evidence>
<comment type="function">
    <text evidence="8">Catalyzes the stereoinversion of LL-2,6-diaminopimelate (L,L-DAP) to meso-diaminopimelate (meso-DAP), a precursor of L-lysine and an essential component of the bacterial peptidoglycan.</text>
</comment>
<proteinExistence type="inferred from homology"/>
<dbReference type="EC" id="5.1.1.7" evidence="3 8"/>
<evidence type="ECO:0000256" key="4">
    <source>
        <dbReference type="ARBA" id="ARBA00022605"/>
    </source>
</evidence>
<dbReference type="EMBL" id="JBHTCA010000007">
    <property type="protein sequence ID" value="MFC7409557.1"/>
    <property type="molecule type" value="Genomic_DNA"/>
</dbReference>
<dbReference type="Proteomes" id="UP001596501">
    <property type="component" value="Unassembled WGS sequence"/>
</dbReference>
<evidence type="ECO:0000256" key="2">
    <source>
        <dbReference type="ARBA" id="ARBA00010219"/>
    </source>
</evidence>
<feature type="binding site" evidence="8">
    <location>
        <position position="66"/>
    </location>
    <ligand>
        <name>substrate</name>
    </ligand>
</feature>
<dbReference type="RefSeq" id="WP_382223445.1">
    <property type="nucleotide sequence ID" value="NZ_JBHTCA010000007.1"/>
</dbReference>
<comment type="catalytic activity">
    <reaction evidence="7 8">
        <text>(2S,6S)-2,6-diaminopimelate = meso-2,6-diaminopimelate</text>
        <dbReference type="Rhea" id="RHEA:15393"/>
        <dbReference type="ChEBI" id="CHEBI:57609"/>
        <dbReference type="ChEBI" id="CHEBI:57791"/>
        <dbReference type="EC" id="5.1.1.7"/>
    </reaction>
</comment>
<name>A0ABW2QKM0_9BURK</name>
<feature type="binding site" evidence="8">
    <location>
        <position position="46"/>
    </location>
    <ligand>
        <name>substrate</name>
    </ligand>
</feature>
<feature type="binding site" evidence="8">
    <location>
        <position position="13"/>
    </location>
    <ligand>
        <name>substrate</name>
    </ligand>
</feature>
<dbReference type="PANTHER" id="PTHR31689:SF0">
    <property type="entry name" value="DIAMINOPIMELATE EPIMERASE"/>
    <property type="match status" value="1"/>
</dbReference>
<evidence type="ECO:0000256" key="3">
    <source>
        <dbReference type="ARBA" id="ARBA00013080"/>
    </source>
</evidence>
<feature type="binding site" evidence="8">
    <location>
        <begin position="76"/>
        <end position="77"/>
    </location>
    <ligand>
        <name>substrate</name>
    </ligand>
</feature>
<keyword evidence="6 8" id="KW-0413">Isomerase</keyword>
<dbReference type="GO" id="GO:0008837">
    <property type="term" value="F:diaminopimelate epimerase activity"/>
    <property type="evidence" value="ECO:0007669"/>
    <property type="project" value="UniProtKB-EC"/>
</dbReference>
<comment type="pathway">
    <text evidence="1 8">Amino-acid biosynthesis; L-lysine biosynthesis via DAP pathway; DL-2,6-diaminopimelate from LL-2,6-diaminopimelate: step 1/1.</text>
</comment>
<evidence type="ECO:0000256" key="6">
    <source>
        <dbReference type="ARBA" id="ARBA00023235"/>
    </source>
</evidence>
<dbReference type="HAMAP" id="MF_00197">
    <property type="entry name" value="DAP_epimerase"/>
    <property type="match status" value="1"/>
</dbReference>
<dbReference type="PROSITE" id="PS01326">
    <property type="entry name" value="DAP_EPIMERASE"/>
    <property type="match status" value="1"/>
</dbReference>
<feature type="active site" description="Proton acceptor" evidence="8">
    <location>
        <position position="234"/>
    </location>
</feature>
<comment type="caution">
    <text evidence="10">The sequence shown here is derived from an EMBL/GenBank/DDBJ whole genome shotgun (WGS) entry which is preliminary data.</text>
</comment>
<keyword evidence="5 8" id="KW-0457">Lysine biosynthesis</keyword>
<evidence type="ECO:0000313" key="11">
    <source>
        <dbReference type="Proteomes" id="UP001596501"/>
    </source>
</evidence>